<feature type="transmembrane region" description="Helical" evidence="7">
    <location>
        <begin position="435"/>
        <end position="456"/>
    </location>
</feature>
<dbReference type="EMBL" id="CACRTO010000048">
    <property type="protein sequence ID" value="VYU64815.1"/>
    <property type="molecule type" value="Genomic_DNA"/>
</dbReference>
<dbReference type="PANTHER" id="PTHR30572:SF4">
    <property type="entry name" value="ABC TRANSPORTER PERMEASE YTRF"/>
    <property type="match status" value="1"/>
</dbReference>
<feature type="transmembrane region" description="Helical" evidence="7">
    <location>
        <begin position="364"/>
        <end position="382"/>
    </location>
</feature>
<feature type="transmembrane region" description="Helical" evidence="7">
    <location>
        <begin position="320"/>
        <end position="344"/>
    </location>
</feature>
<dbReference type="InterPro" id="IPR050250">
    <property type="entry name" value="Macrolide_Exporter_MacB"/>
</dbReference>
<comment type="subcellular location">
    <subcellularLocation>
        <location evidence="1">Cell membrane</location>
        <topology evidence="1">Multi-pass membrane protein</topology>
    </subcellularLocation>
</comment>
<dbReference type="GO" id="GO:0005886">
    <property type="term" value="C:plasma membrane"/>
    <property type="evidence" value="ECO:0007669"/>
    <property type="project" value="UniProtKB-SubCell"/>
</dbReference>
<comment type="similarity">
    <text evidence="6">Belongs to the ABC-4 integral membrane protein family.</text>
</comment>
<feature type="transmembrane region" description="Helical" evidence="7">
    <location>
        <begin position="255"/>
        <end position="274"/>
    </location>
</feature>
<gene>
    <name evidence="9" type="primary">ytrF</name>
    <name evidence="9" type="ORF">CTLFYP3_03295</name>
</gene>
<evidence type="ECO:0000256" key="1">
    <source>
        <dbReference type="ARBA" id="ARBA00004651"/>
    </source>
</evidence>
<feature type="transmembrane region" description="Helical" evidence="7">
    <location>
        <begin position="801"/>
        <end position="820"/>
    </location>
</feature>
<evidence type="ECO:0000256" key="5">
    <source>
        <dbReference type="ARBA" id="ARBA00023136"/>
    </source>
</evidence>
<evidence type="ECO:0000256" key="3">
    <source>
        <dbReference type="ARBA" id="ARBA00022692"/>
    </source>
</evidence>
<keyword evidence="3 7" id="KW-0812">Transmembrane</keyword>
<feature type="domain" description="ABC3 transporter permease C-terminal" evidence="8">
    <location>
        <begin position="268"/>
        <end position="389"/>
    </location>
</feature>
<evidence type="ECO:0000256" key="4">
    <source>
        <dbReference type="ARBA" id="ARBA00022989"/>
    </source>
</evidence>
<sequence length="837" mass="93376">MKFENNNKEVIKKITKGSLKKNKIRNVFAIIAIVLTTFMISSVFSIGISFAKNYKTMNLRLQGTTSTVALANPTDKQIDKIKSLDLLDSMGYEVNVGKVALDSLTNNRTSISVKYSDKENFEKQLTPCISDIKGNYPEKENEIMASKKALEFLGKSDAKIGDKIEAPVNINGEITNKEFILSGYYTTYGVVQDIGYLLVSEKFVEENNLTLENNGTLLMTLKQDLKGVAESKLEEEVSLNENQKFVYSYDPTEEFSNTALITVVLIVIIALFIVLSGYLLIYNILYIAVTKDINFYGLLKTIGASPRQIKKIVKGQAFRLSIIGIPLGLTLGAIVSFVIVPLAMGTLFAGAQASAMPVDVSFNPIIFIGSALFSLLTVSLSCRKPAKIAGSISPTEALRYTGSKPKKQKKDRKSTNGGKLYKMAWYNVFREKKRAIIVFLSLFMGIITFLSVNTFLSSLSVDNYINRYVKNDFEIQNVEAQADKIDDDMIDKIKSMKGVNSINLSKSSTLQLEMSEDILMPSLKESYKRFGLSDEELNQFLNLVKEDPSVLSSSVMGIDDDLIERVNKDLKEKIDIEAFKRGEFVIADAWSYGDDYKNIKGNLTIKNSNNDSSKIFDVKIIKDNSSLLPSGLATPLGIPTIYISNSVLEELDSNAENYLLYVDVDDKYEEQIESELKTISESRGLWFESKSDKTEEFNSSQMVMNILGSGISMILILIGVINFINVMITGVNVRLKELAIMESIGMTKKQIKKMLTFEGLYYAGLTTTFILTIGIAIIYGISVLTKQIADYAVFVFPTVPLILLIIFIFAVCLITPSIVFKESSKRSITERIREIEK</sequence>
<feature type="transmembrane region" description="Helical" evidence="7">
    <location>
        <begin position="27"/>
        <end position="51"/>
    </location>
</feature>
<protein>
    <submittedName>
        <fullName evidence="9">ABC transporter permease YtrF</fullName>
    </submittedName>
</protein>
<evidence type="ECO:0000256" key="6">
    <source>
        <dbReference type="ARBA" id="ARBA00038076"/>
    </source>
</evidence>
<dbReference type="PANTHER" id="PTHR30572">
    <property type="entry name" value="MEMBRANE COMPONENT OF TRANSPORTER-RELATED"/>
    <property type="match status" value="1"/>
</dbReference>
<keyword evidence="5 7" id="KW-0472">Membrane</keyword>
<name>A0A6N3GKF9_9CLOT</name>
<feature type="domain" description="ABC3 transporter permease C-terminal" evidence="8">
    <location>
        <begin position="711"/>
        <end position="827"/>
    </location>
</feature>
<dbReference type="AlphaFoldDB" id="A0A6N3GKF9"/>
<evidence type="ECO:0000256" key="7">
    <source>
        <dbReference type="SAM" id="Phobius"/>
    </source>
</evidence>
<dbReference type="GO" id="GO:0022857">
    <property type="term" value="F:transmembrane transporter activity"/>
    <property type="evidence" value="ECO:0007669"/>
    <property type="project" value="TreeGrafter"/>
</dbReference>
<feature type="transmembrane region" description="Helical" evidence="7">
    <location>
        <begin position="706"/>
        <end position="728"/>
    </location>
</feature>
<feature type="transmembrane region" description="Helical" evidence="7">
    <location>
        <begin position="759"/>
        <end position="781"/>
    </location>
</feature>
<reference evidence="9" key="1">
    <citation type="submission" date="2019-11" db="EMBL/GenBank/DDBJ databases">
        <authorList>
            <person name="Feng L."/>
        </authorList>
    </citation>
    <scope>NUCLEOTIDE SEQUENCE</scope>
    <source>
        <strain evidence="9">CTertiumLFYP3</strain>
    </source>
</reference>
<dbReference type="RefSeq" id="WP_156627740.1">
    <property type="nucleotide sequence ID" value="NZ_CACRTO010000048.1"/>
</dbReference>
<evidence type="ECO:0000256" key="2">
    <source>
        <dbReference type="ARBA" id="ARBA00022475"/>
    </source>
</evidence>
<evidence type="ECO:0000259" key="8">
    <source>
        <dbReference type="Pfam" id="PF02687"/>
    </source>
</evidence>
<keyword evidence="2" id="KW-1003">Cell membrane</keyword>
<accession>A0A6N3GKF9</accession>
<organism evidence="9">
    <name type="scientific">Clostridium tertium</name>
    <dbReference type="NCBI Taxonomy" id="1559"/>
    <lineage>
        <taxon>Bacteria</taxon>
        <taxon>Bacillati</taxon>
        <taxon>Bacillota</taxon>
        <taxon>Clostridia</taxon>
        <taxon>Eubacteriales</taxon>
        <taxon>Clostridiaceae</taxon>
        <taxon>Clostridium</taxon>
    </lineage>
</organism>
<dbReference type="InterPro" id="IPR003838">
    <property type="entry name" value="ABC3_permease_C"/>
</dbReference>
<evidence type="ECO:0000313" key="9">
    <source>
        <dbReference type="EMBL" id="VYU64815.1"/>
    </source>
</evidence>
<dbReference type="Pfam" id="PF02687">
    <property type="entry name" value="FtsX"/>
    <property type="match status" value="2"/>
</dbReference>
<proteinExistence type="inferred from homology"/>
<keyword evidence="4 7" id="KW-1133">Transmembrane helix</keyword>